<dbReference type="SMART" id="SM00567">
    <property type="entry name" value="EZ_HEAT"/>
    <property type="match status" value="3"/>
</dbReference>
<dbReference type="PANTHER" id="PTHR23346:SF7">
    <property type="entry name" value="STALLED RIBOSOME SENSOR GCN1"/>
    <property type="match status" value="1"/>
</dbReference>
<dbReference type="STRING" id="983967.A0A1E4SVD2"/>
<dbReference type="InterPro" id="IPR056810">
    <property type="entry name" value="GNC1-like_N"/>
</dbReference>
<dbReference type="Pfam" id="PF25801">
    <property type="entry name" value="HEAT_GCN1_C_2"/>
    <property type="match status" value="1"/>
</dbReference>
<dbReference type="Proteomes" id="UP000094801">
    <property type="component" value="Unassembled WGS sequence"/>
</dbReference>
<feature type="domain" description="TOG" evidence="4">
    <location>
        <begin position="1375"/>
        <end position="1608"/>
    </location>
</feature>
<dbReference type="GO" id="GO:0019887">
    <property type="term" value="F:protein kinase regulator activity"/>
    <property type="evidence" value="ECO:0007669"/>
    <property type="project" value="TreeGrafter"/>
</dbReference>
<dbReference type="InterPro" id="IPR021133">
    <property type="entry name" value="HEAT_type_2"/>
</dbReference>
<dbReference type="InterPro" id="IPR057546">
    <property type="entry name" value="HEAT_GCN1"/>
</dbReference>
<dbReference type="Pfam" id="PF23271">
    <property type="entry name" value="HEAT_GCN1"/>
    <property type="match status" value="1"/>
</dbReference>
<dbReference type="Pfam" id="PF24993">
    <property type="entry name" value="GNC1_N"/>
    <property type="match status" value="1"/>
</dbReference>
<dbReference type="Gene3D" id="1.25.10.10">
    <property type="entry name" value="Leucine-rich Repeat Variant"/>
    <property type="match status" value="5"/>
</dbReference>
<evidence type="ECO:0000313" key="5">
    <source>
        <dbReference type="EMBL" id="ODV83450.1"/>
    </source>
</evidence>
<feature type="repeat" description="HEAT" evidence="3">
    <location>
        <begin position="1661"/>
        <end position="1706"/>
    </location>
</feature>
<organism evidence="5 6">
    <name type="scientific">[Candida] arabinofermentans NRRL YB-2248</name>
    <dbReference type="NCBI Taxonomy" id="983967"/>
    <lineage>
        <taxon>Eukaryota</taxon>
        <taxon>Fungi</taxon>
        <taxon>Dikarya</taxon>
        <taxon>Ascomycota</taxon>
        <taxon>Saccharomycotina</taxon>
        <taxon>Pichiomycetes</taxon>
        <taxon>Pichiales</taxon>
        <taxon>Pichiaceae</taxon>
        <taxon>Ogataea</taxon>
        <taxon>Ogataea/Candida clade</taxon>
    </lineage>
</organism>
<keyword evidence="6" id="KW-1185">Reference proteome</keyword>
<dbReference type="InterPro" id="IPR011989">
    <property type="entry name" value="ARM-like"/>
</dbReference>
<reference evidence="6" key="1">
    <citation type="submission" date="2016-04" db="EMBL/GenBank/DDBJ databases">
        <title>Comparative genomics of biotechnologically important yeasts.</title>
        <authorList>
            <consortium name="DOE Joint Genome Institute"/>
            <person name="Riley R."/>
            <person name="Haridas S."/>
            <person name="Wolfe K.H."/>
            <person name="Lopes M.R."/>
            <person name="Hittinger C.T."/>
            <person name="Goker M."/>
            <person name="Salamov A."/>
            <person name="Wisecaver J."/>
            <person name="Long T.M."/>
            <person name="Aerts A.L."/>
            <person name="Barry K."/>
            <person name="Choi C."/>
            <person name="Clum A."/>
            <person name="Coughlan A.Y."/>
            <person name="Deshpande S."/>
            <person name="Douglass A.P."/>
            <person name="Hanson S.J."/>
            <person name="Klenk H.-P."/>
            <person name="Labutti K."/>
            <person name="Lapidus A."/>
            <person name="Lindquist E."/>
            <person name="Lipzen A."/>
            <person name="Meier-Kolthoff J.P."/>
            <person name="Ohm R.A."/>
            <person name="Otillar R.P."/>
            <person name="Pangilinan J."/>
            <person name="Peng Y."/>
            <person name="Rokas A."/>
            <person name="Rosa C.A."/>
            <person name="Scheuner C."/>
            <person name="Sibirny A.A."/>
            <person name="Slot J.C."/>
            <person name="Stielow J.B."/>
            <person name="Sun H."/>
            <person name="Kurtzman C.P."/>
            <person name="Blackwell M."/>
            <person name="Grigoriev I.V."/>
            <person name="Jeffries T.W."/>
        </authorList>
    </citation>
    <scope>NUCLEOTIDE SEQUENCE [LARGE SCALE GENOMIC DNA]</scope>
    <source>
        <strain evidence="6">NRRL YB-2248</strain>
    </source>
</reference>
<dbReference type="PANTHER" id="PTHR23346">
    <property type="entry name" value="TRANSLATIONAL ACTIVATOR GCN1-RELATED"/>
    <property type="match status" value="1"/>
</dbReference>
<dbReference type="SMART" id="SM01349">
    <property type="entry name" value="TOG"/>
    <property type="match status" value="2"/>
</dbReference>
<feature type="repeat" description="HEAT" evidence="3">
    <location>
        <begin position="2011"/>
        <end position="2048"/>
    </location>
</feature>
<dbReference type="PROSITE" id="PS50077">
    <property type="entry name" value="HEAT_REPEAT"/>
    <property type="match status" value="5"/>
</dbReference>
<dbReference type="GO" id="GO:0034198">
    <property type="term" value="P:cellular response to amino acid starvation"/>
    <property type="evidence" value="ECO:0007669"/>
    <property type="project" value="TreeGrafter"/>
</dbReference>
<evidence type="ECO:0000313" key="6">
    <source>
        <dbReference type="Proteomes" id="UP000094801"/>
    </source>
</evidence>
<dbReference type="GO" id="GO:0006417">
    <property type="term" value="P:regulation of translation"/>
    <property type="evidence" value="ECO:0007669"/>
    <property type="project" value="TreeGrafter"/>
</dbReference>
<dbReference type="EMBL" id="KV453863">
    <property type="protein sequence ID" value="ODV83450.1"/>
    <property type="molecule type" value="Genomic_DNA"/>
</dbReference>
<accession>A0A1E4SVD2</accession>
<comment type="similarity">
    <text evidence="1">Belongs to the GCN1 family.</text>
</comment>
<dbReference type="InterPro" id="IPR034085">
    <property type="entry name" value="TOG"/>
</dbReference>
<dbReference type="Pfam" id="PF24987">
    <property type="entry name" value="HEAT_EF3_N"/>
    <property type="match status" value="1"/>
</dbReference>
<feature type="repeat" description="HEAT" evidence="3">
    <location>
        <begin position="1706"/>
        <end position="1745"/>
    </location>
</feature>
<evidence type="ECO:0000256" key="3">
    <source>
        <dbReference type="PROSITE-ProRule" id="PRU00103"/>
    </source>
</evidence>
<evidence type="ECO:0000256" key="2">
    <source>
        <dbReference type="ARBA" id="ARBA00022737"/>
    </source>
</evidence>
<gene>
    <name evidence="5" type="ORF">CANARDRAFT_29904</name>
</gene>
<proteinExistence type="inferred from homology"/>
<evidence type="ECO:0000256" key="1">
    <source>
        <dbReference type="ARBA" id="ARBA00007366"/>
    </source>
</evidence>
<dbReference type="InterPro" id="IPR016024">
    <property type="entry name" value="ARM-type_fold"/>
</dbReference>
<dbReference type="Pfam" id="PF24984">
    <property type="entry name" value="HEAT_EF3_GNC1"/>
    <property type="match status" value="1"/>
</dbReference>
<dbReference type="InterPro" id="IPR056809">
    <property type="entry name" value="HEAT_GCN1_fung"/>
</dbReference>
<dbReference type="FunFam" id="1.25.10.10:FF:000096">
    <property type="entry name" value="eIF-2-alpha kinase activator gcn1"/>
    <property type="match status" value="1"/>
</dbReference>
<dbReference type="Pfam" id="PF24916">
    <property type="entry name" value="HEAT_GCN1_fung"/>
    <property type="match status" value="1"/>
</dbReference>
<dbReference type="Pfam" id="PF12074">
    <property type="entry name" value="Gcn1_N"/>
    <property type="match status" value="1"/>
</dbReference>
<protein>
    <recommendedName>
        <fullName evidence="4">TOG domain-containing protein</fullName>
    </recommendedName>
</protein>
<dbReference type="InterPro" id="IPR004155">
    <property type="entry name" value="PBS_lyase_HEAT"/>
</dbReference>
<dbReference type="InterPro" id="IPR022716">
    <property type="entry name" value="Gcn1_N"/>
</dbReference>
<feature type="repeat" description="HEAT" evidence="3">
    <location>
        <begin position="1549"/>
        <end position="1587"/>
    </location>
</feature>
<feature type="domain" description="TOG" evidence="4">
    <location>
        <begin position="1693"/>
        <end position="1952"/>
    </location>
</feature>
<dbReference type="SUPFAM" id="SSF48371">
    <property type="entry name" value="ARM repeat"/>
    <property type="match status" value="5"/>
</dbReference>
<evidence type="ECO:0000259" key="4">
    <source>
        <dbReference type="SMART" id="SM01349"/>
    </source>
</evidence>
<name>A0A1E4SVD2_9ASCO</name>
<dbReference type="GO" id="GO:0005829">
    <property type="term" value="C:cytosol"/>
    <property type="evidence" value="ECO:0007669"/>
    <property type="project" value="TreeGrafter"/>
</dbReference>
<feature type="repeat" description="HEAT" evidence="3">
    <location>
        <begin position="1470"/>
        <end position="1508"/>
    </location>
</feature>
<keyword evidence="2" id="KW-0677">Repeat</keyword>
<dbReference type="OrthoDB" id="5148094at2759"/>
<sequence length="2716" mass="298324">MSTSTESTLEDDVLHQLSQLKLSSTNVKNAAIQRINNILKNEYTKISEEQLNLICLNILKTYLNYPSDSKFNKSILQSFTLFLSINADKYTKVFSKFINSLSSKPQAPTDLLILLEWNIHISYEVAKLSKSQGAAEELISSSVNLIDLIGSLEQETVIHSEQKQHQKRILNAAQRHAKQSVVSMLIIDPTLLDVYVKVIGNASLPISGRLFFAGFLSYAASYCSSSLKSTDLLDALSSKNAELMTFFTKDVLSTKVIPQRHSLDAFGHFIFNHISATDLESTFLPALEKAALRNSELVLGRVTSHFFDHLNDSKIDICQSSSKGKLLGQLIAGFKSLKESVRAGSAETLKIILTKSSTTSQEHLISITDELIKVLKSLATTATDQKVQIGKTLSYVPKISESVVLGVVTGLLPLVVKDSNEISLTAQLHTFMSHLIYLLSKGETVIESKITDAIKTGLQEKKQNLRKCWIITFSKAIMESEMTSKLAEFLNIIIPLLLNTFNECVNSPLASVTNKLIAAGYATITVTEFLKGEAKDQQLTTLLNGAAIFEKSIADNEKPSILLNHKIYSKYSNEEEQKWFVKSLAALSKYITLASSDFGYAWLYSCVSPAISYNVRRLAITLLENSYHTNQQYVSASVIAALNRVLANPSESKELDFSRISPVITAITNPSKSVEKSLLEQQLVDLLVASHHSSMHAIKGGWIDICLKSSMDPGSIATSNSELIVSKLSTILLEATDETHSSGIYQAVCNSIATLSFISTDTIVPKLSTIISQDLDITHIHSIDDVKYGIWKAPEGELVVNVLEKTQKKQQIDKNSKDYETLKWEESVRKSSAAKKTVSKKYTKEEQLLVDQQLQLESEIRREITQDYNRLRRALEIIIYLSKEASKVSNGSPIWFPVAISGILDLFKSTDCKRLVGSLATECFLVMSTVLPTQSLSGNSSLDWIGATTLRLYGIDFIPEKYTSQPLSELLSSQLFGLKLASDKMQFDSLTLMYILTLLVKIVENGKNHILKSGKKAKAQVNSEFSEEDPEEEQLSMAIEIISAHCEVFQDKSIPRTAIVVNLLSLMTVPAKAKISKDCFKALAQNISVNISNDDLHLILSKSIDPSTFVRTAVLEVLDEEFDLSDLGFNEELCIAAFDNEELNSAIAKTIWEESGFQIDATAPKKLIPYLGNPDTGIRLSTARALANSVIELKSNESFIQILNDLLELYKVKDQPPPPIKDEYGLIIKSSAEQKDTWEERSGVALCLKYLAPLFTASSDVELVFKFLINEKGLGDKEPIVRQELQDAGMSIINAHGKVHVETLIPIFEAGLNAKDQGTRIQDHIKESIIILYGNLARHLDESDNRIDEIVSRLLKALDTPSEDVQFAVSECIAPLVSATKTKLGSYFDSLFEKLFTGNSLAKRRGAAYGIAGLVKGAGLKSLAENDIMRNLTEASDDKRDPKRREGVSFSFETLSQSLGPLFEPYVIEILPIVLKFLGDQTPEVREAADYAARMIMKNTTSYGIKKLIPLAVGNLDDIAWRTKKGSVELLGSMAYLDPTQLSASLPTIVPEIVSVLNDSHKEVRKAADQSLKRFGEVIRNPEIQELVPTLLKAIGDPTKYTTDALDSLIQTQFVHYIDGPSLALIIHVIHRGMHDRSATTKRKACQIVGNMSILVDSKDLIPYLPELVVELEEAMVDPVPQTRATAARALGSLVEKLGEERFPDLIPRLIATLQDESRSGDRIGSAQALAEVISGIGLTKLDELLPTILAGTTSPKAYIRSGFMPLLLFLPVCFGNQFAPYLSRTIPPILSGLADLDEDIRDTALRSGRLIVSNYANKAVDLLLPELERGMSESNPRIRLSSVELTGDLLFKISGITGKLELSEDFTTSSSDVNKAFDEVLGTERRDRVLALLFVCRSDTSGPVRVATVNIWKALVASTPKTVREILPTLTQIIVRKLASPDEEQRAIAATTLGEMVKRVGGNALSQLLPTLEESLIYSDSDAKQGICIAVRELIESTTTDNVIEYQEILFNIIRDALVDPNPGVREAAAQAFDVLQDAIGNTAVDEIIPRLLEMLDSDDSDNALSALEGIMATKADVIFPILIPSLLTPPINARALGALAEVAGSALYRRLSTIMNALIDAVIFEAGDKQELLNALTRTLLAVDSDQGSHPLMQQILLLMRHEDARRVAIIYKVLPEFFASSTLDYSAYTQDVVTQCILSLDDPDQEVARNSFEALSALVKKQPKESLEKLVAPAQQTLSSIGAEDQDLYVFSLPKGPNCLLPIFLHGLMYGSSNQREQSASGIADIVERTPAASLKPFVTVIVGPLIRVIGERFSGDVKSAILLALNKLFAKVPQFLRPFIPQLQRTFVKSLSDTSNELLRSRAAKALGTLIEFQPRVDPLVTELLSGAKSAVGSENAGVKTAMLKALLEVVSHAGNKMSESSKSGVLSLIESEMFSDGAALETTVAYAKLIGALSKILSKDEASKILRSKVLDAQLSDINSASFAVLTLNAFLKDSPEHIFGTDLFNDTVDFINKASGSKMPYVSDNATMAAGKLLLSLDNLESKEDSQLAIAEIIKQLCFSMISPTSNSLDTRRLALVVVRTVCRFQYELCIKPNISVLAPAVFSCIRDPVIPIKLAAEKSYLAIFELVNDSSATFFESFVKNSGETITSVIGTVIQVRSLSEYTKRIALRLAASERERIAAGGDLEAMFSDQYEDEQEIWAIGAVDLNKE</sequence>